<feature type="transmembrane region" description="Helical" evidence="1">
    <location>
        <begin position="314"/>
        <end position="344"/>
    </location>
</feature>
<dbReference type="InterPro" id="IPR007315">
    <property type="entry name" value="PIG-V/Gpi18"/>
</dbReference>
<feature type="transmembrane region" description="Helical" evidence="1">
    <location>
        <begin position="105"/>
        <end position="127"/>
    </location>
</feature>
<feature type="transmembrane region" description="Helical" evidence="1">
    <location>
        <begin position="183"/>
        <end position="208"/>
    </location>
</feature>
<reference evidence="2" key="1">
    <citation type="submission" date="2020-09" db="EMBL/GenBank/DDBJ databases">
        <title>Iningainema tapete sp. nov. (Scytonemataceae, Cyanobacteria) from greenhouses in central Florida (USA) produces two types of nodularin with biosynthetic potential for microcystin-LR and anabaenopeptins.</title>
        <authorList>
            <person name="Berthold D.E."/>
            <person name="Lefler F.W."/>
            <person name="Huang I.-S."/>
            <person name="Abdulla H."/>
            <person name="Zimba P.V."/>
            <person name="Laughinghouse H.D. IV."/>
        </authorList>
    </citation>
    <scope>NUCLEOTIDE SEQUENCE</scope>
    <source>
        <strain evidence="2">BLCCT55</strain>
    </source>
</reference>
<sequence>MFTYLRNQLHKIPQIPDFFKKSGIWLFYPLIMWLSSRAFICIIMLLIAPNQGWHVFSAWDSTFYERIATDGYDRLIIEQKQPVFIVFFPLLPLFTRTLMTFGLPWTVAGTLVNNIAFLGALLVLYAWMNERHGSSTARWTTAVLAWCPLSLFGTVIYAEGLYLLFSTAALKAFDQKQYTQTALWGALATATRPTGIALILAFLLVAGIERRGVKAYIASCASGSGLFVFSLYCHIKLGDALAFLHAQKAWRPSLGIDWLDWLKMLMQIVVGTTNWKYGYIKDPWHPLLFVIIVGSGYLLWHFRQKLGNAKLEYGFICLALFLWLLAGDPLTNVVMIFGGLYLLWRLRTELSPITLVYGYCGIGLLLASGSTISLNRLTYGIVSVSIALGLLLARHSRWRYPVMGLFSILLASFAVRFAQKLWVA</sequence>
<dbReference type="AlphaFoldDB" id="A0A8J6XKX7"/>
<feature type="transmembrane region" description="Helical" evidence="1">
    <location>
        <begin position="374"/>
        <end position="392"/>
    </location>
</feature>
<dbReference type="GO" id="GO:0004376">
    <property type="term" value="F:GPI mannosyltransferase activity"/>
    <property type="evidence" value="ECO:0007669"/>
    <property type="project" value="InterPro"/>
</dbReference>
<organism evidence="2 3">
    <name type="scientific">Iningainema tapete BLCC-T55</name>
    <dbReference type="NCBI Taxonomy" id="2748662"/>
    <lineage>
        <taxon>Bacteria</taxon>
        <taxon>Bacillati</taxon>
        <taxon>Cyanobacteriota</taxon>
        <taxon>Cyanophyceae</taxon>
        <taxon>Nostocales</taxon>
        <taxon>Scytonemataceae</taxon>
        <taxon>Iningainema tapete</taxon>
    </lineage>
</organism>
<keyword evidence="1" id="KW-0812">Transmembrane</keyword>
<dbReference type="EMBL" id="JACXAE010000072">
    <property type="protein sequence ID" value="MBD2774912.1"/>
    <property type="molecule type" value="Genomic_DNA"/>
</dbReference>
<feature type="transmembrane region" description="Helical" evidence="1">
    <location>
        <begin position="215"/>
        <end position="235"/>
    </location>
</feature>
<proteinExistence type="predicted"/>
<dbReference type="GO" id="GO:0000009">
    <property type="term" value="F:alpha-1,6-mannosyltransferase activity"/>
    <property type="evidence" value="ECO:0007669"/>
    <property type="project" value="InterPro"/>
</dbReference>
<feature type="transmembrane region" description="Helical" evidence="1">
    <location>
        <begin position="284"/>
        <end position="302"/>
    </location>
</feature>
<evidence type="ECO:0000313" key="3">
    <source>
        <dbReference type="Proteomes" id="UP000629098"/>
    </source>
</evidence>
<keyword evidence="3" id="KW-1185">Reference proteome</keyword>
<feature type="transmembrane region" description="Helical" evidence="1">
    <location>
        <begin position="398"/>
        <end position="418"/>
    </location>
</feature>
<feature type="transmembrane region" description="Helical" evidence="1">
    <location>
        <begin position="350"/>
        <end position="367"/>
    </location>
</feature>
<dbReference type="Pfam" id="PF04188">
    <property type="entry name" value="Mannosyl_trans2"/>
    <property type="match status" value="1"/>
</dbReference>
<feature type="transmembrane region" description="Helical" evidence="1">
    <location>
        <begin position="139"/>
        <end position="163"/>
    </location>
</feature>
<evidence type="ECO:0008006" key="4">
    <source>
        <dbReference type="Google" id="ProtNLM"/>
    </source>
</evidence>
<keyword evidence="1" id="KW-1133">Transmembrane helix</keyword>
<name>A0A8J6XKX7_9CYAN</name>
<feature type="transmembrane region" description="Helical" evidence="1">
    <location>
        <begin position="26"/>
        <end position="48"/>
    </location>
</feature>
<gene>
    <name evidence="2" type="ORF">ICL16_23310</name>
</gene>
<accession>A0A8J6XKX7</accession>
<evidence type="ECO:0000313" key="2">
    <source>
        <dbReference type="EMBL" id="MBD2774912.1"/>
    </source>
</evidence>
<evidence type="ECO:0000256" key="1">
    <source>
        <dbReference type="SAM" id="Phobius"/>
    </source>
</evidence>
<keyword evidence="1" id="KW-0472">Membrane</keyword>
<dbReference type="GO" id="GO:0006506">
    <property type="term" value="P:GPI anchor biosynthetic process"/>
    <property type="evidence" value="ECO:0007669"/>
    <property type="project" value="UniProtKB-UniPathway"/>
</dbReference>
<dbReference type="UniPathway" id="UPA00196"/>
<protein>
    <recommendedName>
        <fullName evidence="4">Integral membrane protein</fullName>
    </recommendedName>
</protein>
<comment type="caution">
    <text evidence="2">The sequence shown here is derived from an EMBL/GenBank/DDBJ whole genome shotgun (WGS) entry which is preliminary data.</text>
</comment>
<dbReference type="Proteomes" id="UP000629098">
    <property type="component" value="Unassembled WGS sequence"/>
</dbReference>
<dbReference type="GO" id="GO:0016020">
    <property type="term" value="C:membrane"/>
    <property type="evidence" value="ECO:0007669"/>
    <property type="project" value="GOC"/>
</dbReference>